<dbReference type="Proteomes" id="UP000887013">
    <property type="component" value="Unassembled WGS sequence"/>
</dbReference>
<name>A0A8X6P8U8_NEPPI</name>
<evidence type="ECO:0000313" key="2">
    <source>
        <dbReference type="Proteomes" id="UP000887013"/>
    </source>
</evidence>
<dbReference type="Gene3D" id="3.30.420.10">
    <property type="entry name" value="Ribonuclease H-like superfamily/Ribonuclease H"/>
    <property type="match status" value="1"/>
</dbReference>
<dbReference type="OrthoDB" id="8122262at2759"/>
<organism evidence="1 2">
    <name type="scientific">Nephila pilipes</name>
    <name type="common">Giant wood spider</name>
    <name type="synonym">Nephila maculata</name>
    <dbReference type="NCBI Taxonomy" id="299642"/>
    <lineage>
        <taxon>Eukaryota</taxon>
        <taxon>Metazoa</taxon>
        <taxon>Ecdysozoa</taxon>
        <taxon>Arthropoda</taxon>
        <taxon>Chelicerata</taxon>
        <taxon>Arachnida</taxon>
        <taxon>Araneae</taxon>
        <taxon>Araneomorphae</taxon>
        <taxon>Entelegynae</taxon>
        <taxon>Araneoidea</taxon>
        <taxon>Nephilidae</taxon>
        <taxon>Nephila</taxon>
    </lineage>
</organism>
<dbReference type="InterPro" id="IPR036397">
    <property type="entry name" value="RNaseH_sf"/>
</dbReference>
<comment type="caution">
    <text evidence="1">The sequence shown here is derived from an EMBL/GenBank/DDBJ whole genome shotgun (WGS) entry which is preliminary data.</text>
</comment>
<dbReference type="AlphaFoldDB" id="A0A8X6P8U8"/>
<evidence type="ECO:0000313" key="1">
    <source>
        <dbReference type="EMBL" id="GFT54357.1"/>
    </source>
</evidence>
<proteinExistence type="predicted"/>
<sequence length="103" mass="11691">MYQLKRGTIACRVTTKNILTILSRVHEVNRENTKISRGTTVSMPLQSTDLSPYNFTLWGELKDQMYSNNSLTLGELQQNTESSMDATSQSELLHMSYSLINQS</sequence>
<reference evidence="1" key="1">
    <citation type="submission" date="2020-08" db="EMBL/GenBank/DDBJ databases">
        <title>Multicomponent nature underlies the extraordinary mechanical properties of spider dragline silk.</title>
        <authorList>
            <person name="Kono N."/>
            <person name="Nakamura H."/>
            <person name="Mori M."/>
            <person name="Yoshida Y."/>
            <person name="Ohtoshi R."/>
            <person name="Malay A.D."/>
            <person name="Moran D.A.P."/>
            <person name="Tomita M."/>
            <person name="Numata K."/>
            <person name="Arakawa K."/>
        </authorList>
    </citation>
    <scope>NUCLEOTIDE SEQUENCE</scope>
</reference>
<accession>A0A8X6P8U8</accession>
<keyword evidence="2" id="KW-1185">Reference proteome</keyword>
<protein>
    <submittedName>
        <fullName evidence="1">Uncharacterized protein</fullName>
    </submittedName>
</protein>
<dbReference type="EMBL" id="BMAW01017515">
    <property type="protein sequence ID" value="GFT54357.1"/>
    <property type="molecule type" value="Genomic_DNA"/>
</dbReference>
<dbReference type="GO" id="GO:0003676">
    <property type="term" value="F:nucleic acid binding"/>
    <property type="evidence" value="ECO:0007669"/>
    <property type="project" value="InterPro"/>
</dbReference>
<gene>
    <name evidence="1" type="ORF">NPIL_565391</name>
</gene>